<proteinExistence type="predicted"/>
<accession>A0A1H3ZBF9</accession>
<evidence type="ECO:0000313" key="2">
    <source>
        <dbReference type="Proteomes" id="UP000198820"/>
    </source>
</evidence>
<dbReference type="AlphaFoldDB" id="A0A1H3ZBF9"/>
<gene>
    <name evidence="1" type="ORF">SAMN05421540_10424</name>
</gene>
<sequence>MMDINNNIMIKNYSKKSSELKNKNDLRPSRDTIQFILSYSQSLRVIKTSNGEYDSLQN</sequence>
<dbReference type="Proteomes" id="UP000198820">
    <property type="component" value="Unassembled WGS sequence"/>
</dbReference>
<organism evidence="1 2">
    <name type="scientific">Psychroflexus halocasei</name>
    <dbReference type="NCBI Taxonomy" id="908615"/>
    <lineage>
        <taxon>Bacteria</taxon>
        <taxon>Pseudomonadati</taxon>
        <taxon>Bacteroidota</taxon>
        <taxon>Flavobacteriia</taxon>
        <taxon>Flavobacteriales</taxon>
        <taxon>Flavobacteriaceae</taxon>
        <taxon>Psychroflexus</taxon>
    </lineage>
</organism>
<reference evidence="1 2" key="1">
    <citation type="submission" date="2016-10" db="EMBL/GenBank/DDBJ databases">
        <authorList>
            <person name="de Groot N.N."/>
        </authorList>
    </citation>
    <scope>NUCLEOTIDE SEQUENCE [LARGE SCALE GENOMIC DNA]</scope>
    <source>
        <strain evidence="1 2">DSM 23581</strain>
    </source>
</reference>
<evidence type="ECO:0000313" key="1">
    <source>
        <dbReference type="EMBL" id="SEA21096.1"/>
    </source>
</evidence>
<protein>
    <submittedName>
        <fullName evidence="1">Uncharacterized protein</fullName>
    </submittedName>
</protein>
<name>A0A1H3ZBF9_9FLAO</name>
<keyword evidence="2" id="KW-1185">Reference proteome</keyword>
<dbReference type="EMBL" id="FNQF01000004">
    <property type="protein sequence ID" value="SEA21096.1"/>
    <property type="molecule type" value="Genomic_DNA"/>
</dbReference>
<dbReference type="STRING" id="908615.SAMN05421540_10424"/>